<name>A0A158AP16_9BURK</name>
<dbReference type="EMBL" id="FCOI02000007">
    <property type="protein sequence ID" value="SAK59731.1"/>
    <property type="molecule type" value="Genomic_DNA"/>
</dbReference>
<dbReference type="Proteomes" id="UP000054624">
    <property type="component" value="Unassembled WGS sequence"/>
</dbReference>
<reference evidence="3" key="1">
    <citation type="submission" date="2016-01" db="EMBL/GenBank/DDBJ databases">
        <authorList>
            <person name="Peeters Charlotte."/>
        </authorList>
    </citation>
    <scope>NUCLEOTIDE SEQUENCE [LARGE SCALE GENOMIC DNA]</scope>
</reference>
<evidence type="ECO:0000313" key="3">
    <source>
        <dbReference type="Proteomes" id="UP000054624"/>
    </source>
</evidence>
<sequence length="71" mass="8120">MSKQEKSNALLPDAQTERPNDEPALMARHQKAFEKLADYRNSIELGGVQWRGVSGPFGRWHVEADRPTRED</sequence>
<proteinExistence type="predicted"/>
<gene>
    <name evidence="2" type="ORF">AWB76_02802</name>
</gene>
<dbReference type="AlphaFoldDB" id="A0A158AP16"/>
<organism evidence="2 3">
    <name type="scientific">Caballeronia temeraria</name>
    <dbReference type="NCBI Taxonomy" id="1777137"/>
    <lineage>
        <taxon>Bacteria</taxon>
        <taxon>Pseudomonadati</taxon>
        <taxon>Pseudomonadota</taxon>
        <taxon>Betaproteobacteria</taxon>
        <taxon>Burkholderiales</taxon>
        <taxon>Burkholderiaceae</taxon>
        <taxon>Caballeronia</taxon>
    </lineage>
</organism>
<keyword evidence="3" id="KW-1185">Reference proteome</keyword>
<dbReference type="RefSeq" id="WP_061160640.1">
    <property type="nucleotide sequence ID" value="NZ_FCOI02000007.1"/>
</dbReference>
<evidence type="ECO:0000313" key="2">
    <source>
        <dbReference type="EMBL" id="SAK59731.1"/>
    </source>
</evidence>
<evidence type="ECO:0000256" key="1">
    <source>
        <dbReference type="SAM" id="MobiDB-lite"/>
    </source>
</evidence>
<feature type="region of interest" description="Disordered" evidence="1">
    <location>
        <begin position="1"/>
        <end position="25"/>
    </location>
</feature>
<protein>
    <submittedName>
        <fullName evidence="2">Uncharacterized protein</fullName>
    </submittedName>
</protein>
<accession>A0A158AP16</accession>
<dbReference type="STRING" id="1777137.AWB76_02802"/>